<evidence type="ECO:0000313" key="5">
    <source>
        <dbReference type="Proteomes" id="UP000004169"/>
    </source>
</evidence>
<feature type="domain" description="FecR N-terminal" evidence="3">
    <location>
        <begin position="14"/>
        <end position="55"/>
    </location>
</feature>
<keyword evidence="5" id="KW-1185">Reference proteome</keyword>
<evidence type="ECO:0000256" key="1">
    <source>
        <dbReference type="SAM" id="Phobius"/>
    </source>
</evidence>
<dbReference type="PANTHER" id="PTHR30273:SF2">
    <property type="entry name" value="PROTEIN FECR"/>
    <property type="match status" value="1"/>
</dbReference>
<gene>
    <name evidence="4" type="ORF">PHAMO_270177</name>
</gene>
<dbReference type="PANTHER" id="PTHR30273">
    <property type="entry name" value="PERIPLASMIC SIGNAL SENSOR AND SIGMA FACTOR ACTIVATOR FECR-RELATED"/>
    <property type="match status" value="1"/>
</dbReference>
<dbReference type="Pfam" id="PF04773">
    <property type="entry name" value="FecR"/>
    <property type="match status" value="1"/>
</dbReference>
<dbReference type="eggNOG" id="COG3712">
    <property type="taxonomic scope" value="Bacteria"/>
</dbReference>
<name>H8FSJ8_MAGML</name>
<keyword evidence="1" id="KW-0472">Membrane</keyword>
<dbReference type="GO" id="GO:0016989">
    <property type="term" value="F:sigma factor antagonist activity"/>
    <property type="evidence" value="ECO:0007669"/>
    <property type="project" value="TreeGrafter"/>
</dbReference>
<dbReference type="OrthoDB" id="1098280at2"/>
<comment type="caution">
    <text evidence="4">The sequence shown here is derived from an EMBL/GenBank/DDBJ whole genome shotgun (WGS) entry which is preliminary data.</text>
</comment>
<dbReference type="AlphaFoldDB" id="H8FSJ8"/>
<dbReference type="Pfam" id="PF16220">
    <property type="entry name" value="DUF4880"/>
    <property type="match status" value="1"/>
</dbReference>
<sequence length="310" mass="33433">MSSTDHSIPDSIFEQASDWLFRIQDADGDEGTKAALQVWLAADPRHQVAWRLACQAWKAVETISPDVAASPRCPRRLRYAALALAACLAAVALLPSLYLRLRSDLVTMAGQSEQVRFDDGSRVVLGGDSAVSHQFSANDRSVSLLRGEAFFEVTPDRTRPFVVRGDGVTVTVTGTAFGVDLGKETTSVAVAQGSVIVGYHGEEIRLVPGQKVAIDLVSGEVRHRPIDPADVAAWRRGRLVVGDQTLSAVVDSIRRHYSGFILLTDSALGGHRVTGIYDLGNPERALRALVSPYGGTVRRLTPYLLMVSAS</sequence>
<dbReference type="EMBL" id="CAHP01000020">
    <property type="protein sequence ID" value="CCG41336.1"/>
    <property type="molecule type" value="Genomic_DNA"/>
</dbReference>
<proteinExistence type="predicted"/>
<dbReference type="STRING" id="1150626.PHAMO_270177"/>
<dbReference type="PIRSF" id="PIRSF018266">
    <property type="entry name" value="FecR"/>
    <property type="match status" value="1"/>
</dbReference>
<feature type="domain" description="FecR protein" evidence="2">
    <location>
        <begin position="104"/>
        <end position="195"/>
    </location>
</feature>
<feature type="transmembrane region" description="Helical" evidence="1">
    <location>
        <begin position="79"/>
        <end position="99"/>
    </location>
</feature>
<keyword evidence="1" id="KW-0812">Transmembrane</keyword>
<dbReference type="RefSeq" id="WP_002728348.1">
    <property type="nucleotide sequence ID" value="NZ_CAHP01000020.1"/>
</dbReference>
<dbReference type="Gene3D" id="2.60.120.1440">
    <property type="match status" value="1"/>
</dbReference>
<dbReference type="InterPro" id="IPR032623">
    <property type="entry name" value="FecR_N"/>
</dbReference>
<keyword evidence="1" id="KW-1133">Transmembrane helix</keyword>
<evidence type="ECO:0000259" key="3">
    <source>
        <dbReference type="Pfam" id="PF16220"/>
    </source>
</evidence>
<dbReference type="Proteomes" id="UP000004169">
    <property type="component" value="Unassembled WGS sequence"/>
</dbReference>
<evidence type="ECO:0000259" key="2">
    <source>
        <dbReference type="Pfam" id="PF04773"/>
    </source>
</evidence>
<dbReference type="InterPro" id="IPR012373">
    <property type="entry name" value="Ferrdict_sens_TM"/>
</dbReference>
<organism evidence="4 5">
    <name type="scientific">Magnetospirillum molischianum DSM 120</name>
    <dbReference type="NCBI Taxonomy" id="1150626"/>
    <lineage>
        <taxon>Bacteria</taxon>
        <taxon>Pseudomonadati</taxon>
        <taxon>Pseudomonadota</taxon>
        <taxon>Alphaproteobacteria</taxon>
        <taxon>Rhodospirillales</taxon>
        <taxon>Rhodospirillaceae</taxon>
        <taxon>Magnetospirillum</taxon>
    </lineage>
</organism>
<accession>H8FSJ8</accession>
<protein>
    <submittedName>
        <fullName evidence="4">Putative FecR</fullName>
    </submittedName>
</protein>
<evidence type="ECO:0000313" key="4">
    <source>
        <dbReference type="EMBL" id="CCG41336.1"/>
    </source>
</evidence>
<dbReference type="InterPro" id="IPR006860">
    <property type="entry name" value="FecR"/>
</dbReference>
<reference evidence="4 5" key="1">
    <citation type="journal article" date="2012" name="J. Bacteriol.">
        <title>Draft Genome Sequence of the Purple Photosynthetic Bacterium Phaeospirillum molischianum DSM120, a Particularly Versatile Bacterium.</title>
        <authorList>
            <person name="Duquesne K."/>
            <person name="Prima V."/>
            <person name="Ji B."/>
            <person name="Rouy Z."/>
            <person name="Medigue C."/>
            <person name="Talla E."/>
            <person name="Sturgis J.N."/>
        </authorList>
    </citation>
    <scope>NUCLEOTIDE SEQUENCE [LARGE SCALE GENOMIC DNA]</scope>
    <source>
        <strain evidence="5">DSM120</strain>
    </source>
</reference>